<dbReference type="EC" id="3.4.21.89" evidence="3"/>
<dbReference type="Proteomes" id="UP000712007">
    <property type="component" value="Unassembled WGS sequence"/>
</dbReference>
<dbReference type="GO" id="GO:0006465">
    <property type="term" value="P:signal peptide processing"/>
    <property type="evidence" value="ECO:0007669"/>
    <property type="project" value="InterPro"/>
</dbReference>
<dbReference type="Gene3D" id="2.10.109.10">
    <property type="entry name" value="Umud Fragment, subunit A"/>
    <property type="match status" value="2"/>
</dbReference>
<dbReference type="PANTHER" id="PTHR43390">
    <property type="entry name" value="SIGNAL PEPTIDASE I"/>
    <property type="match status" value="1"/>
</dbReference>
<organism evidence="10 11">
    <name type="scientific">Candidatus Aphodosoma intestinipullorum</name>
    <dbReference type="NCBI Taxonomy" id="2840674"/>
    <lineage>
        <taxon>Bacteria</taxon>
        <taxon>Pseudomonadati</taxon>
        <taxon>Bacteroidota</taxon>
        <taxon>Bacteroidia</taxon>
        <taxon>Bacteroidales</taxon>
        <taxon>Candidatus Aphodosoma</taxon>
    </lineage>
</organism>
<feature type="domain" description="Peptidase S26" evidence="9">
    <location>
        <begin position="69"/>
        <end position="273"/>
    </location>
</feature>
<protein>
    <recommendedName>
        <fullName evidence="4">Signal peptidase I</fullName>
        <ecNumber evidence="3">3.4.21.89</ecNumber>
    </recommendedName>
    <alternativeName>
        <fullName evidence="6">Leader peptidase I</fullName>
    </alternativeName>
</protein>
<dbReference type="PRINTS" id="PR00727">
    <property type="entry name" value="LEADERPTASE"/>
</dbReference>
<name>A0A940DJ73_9BACT</name>
<dbReference type="AlphaFoldDB" id="A0A940DJ73"/>
<feature type="transmembrane region" description="Helical" evidence="8">
    <location>
        <begin position="68"/>
        <end position="90"/>
    </location>
</feature>
<dbReference type="GO" id="GO:0009003">
    <property type="term" value="F:signal peptidase activity"/>
    <property type="evidence" value="ECO:0007669"/>
    <property type="project" value="UniProtKB-EC"/>
</dbReference>
<dbReference type="SUPFAM" id="SSF51306">
    <property type="entry name" value="LexA/Signal peptidase"/>
    <property type="match status" value="2"/>
</dbReference>
<feature type="active site" evidence="7">
    <location>
        <position position="247"/>
    </location>
</feature>
<feature type="transmembrane region" description="Helical" evidence="8">
    <location>
        <begin position="36"/>
        <end position="56"/>
    </location>
</feature>
<dbReference type="PANTHER" id="PTHR43390:SF1">
    <property type="entry name" value="CHLOROPLAST PROCESSING PEPTIDASE"/>
    <property type="match status" value="1"/>
</dbReference>
<dbReference type="CDD" id="cd06530">
    <property type="entry name" value="S26_SPase_I"/>
    <property type="match status" value="2"/>
</dbReference>
<evidence type="ECO:0000256" key="2">
    <source>
        <dbReference type="ARBA" id="ARBA00009370"/>
    </source>
</evidence>
<evidence type="ECO:0000256" key="6">
    <source>
        <dbReference type="ARBA" id="ARBA00029906"/>
    </source>
</evidence>
<comment type="catalytic activity">
    <reaction evidence="1">
        <text>Cleavage of hydrophobic, N-terminal signal or leader sequences from secreted and periplasmic proteins.</text>
        <dbReference type="EC" id="3.4.21.89"/>
    </reaction>
</comment>
<keyword evidence="8" id="KW-0472">Membrane</keyword>
<sequence length="498" mass="57518">MNIKERLRKPLSNWIKFAVWAVIYILFIAWVGNFWWLLLLPFIFDIFITKFIPWSFWKKTKNKTLYSIFSWIDAIVFALVAVYFINIYLFQNYQIPSSSLERTLLVGDFLAVSKCSYGPRIPNTPLSLPLVQHTIPGLNCKSYIEKPQWEYKRLKGWDTVERGDIVVFNFPAGDTVPLNFSNPDYYTLCYSFAGELPQFRTSAHDSVTPYNTYKERMAAGRKMVRQRESSLGRVVWRPVDRRENYVKRCVALPGDTLEIRDNAIYINGRLQENAPGVQHNYFVQTDGAQFSADALDRLNVNVLETMHMSSDASMSPYYNMIGLKPLADGSYGQIYLMALTQEALAKVKAMPAVKGVAIEKVLPEMGYTVYPLAYSGKWGRDNFGPLWIPAKGATIPLTEDNIIRYERCIVNYEHNTLDYRDGRAYLNGEPADTYTFKMDYYWMMGDNRHNSADSRSWGFVPEDHIVGRPVFVWLSLDKAKGWLDGKIRWNRFGKDASQ</sequence>
<comment type="similarity">
    <text evidence="2">Belongs to the peptidase S26 family.</text>
</comment>
<keyword evidence="8" id="KW-0812">Transmembrane</keyword>
<evidence type="ECO:0000256" key="7">
    <source>
        <dbReference type="PIRSR" id="PIRSR600223-1"/>
    </source>
</evidence>
<dbReference type="InterPro" id="IPR000223">
    <property type="entry name" value="Pept_S26A_signal_pept_1"/>
</dbReference>
<feature type="domain" description="Peptidase S26" evidence="9">
    <location>
        <begin position="436"/>
        <end position="473"/>
    </location>
</feature>
<accession>A0A940DJ73</accession>
<dbReference type="GO" id="GO:0004252">
    <property type="term" value="F:serine-type endopeptidase activity"/>
    <property type="evidence" value="ECO:0007669"/>
    <property type="project" value="InterPro"/>
</dbReference>
<proteinExistence type="inferred from homology"/>
<comment type="caution">
    <text evidence="10">The sequence shown here is derived from an EMBL/GenBank/DDBJ whole genome shotgun (WGS) entry which is preliminary data.</text>
</comment>
<gene>
    <name evidence="10" type="ORF">IAC51_04735</name>
</gene>
<reference evidence="10" key="1">
    <citation type="submission" date="2020-10" db="EMBL/GenBank/DDBJ databases">
        <authorList>
            <person name="Gilroy R."/>
        </authorList>
    </citation>
    <scope>NUCLEOTIDE SEQUENCE</scope>
    <source>
        <strain evidence="10">3924</strain>
    </source>
</reference>
<feature type="active site" evidence="7">
    <location>
        <position position="99"/>
    </location>
</feature>
<evidence type="ECO:0000256" key="8">
    <source>
        <dbReference type="SAM" id="Phobius"/>
    </source>
</evidence>
<feature type="transmembrane region" description="Helical" evidence="8">
    <location>
        <begin position="12"/>
        <end position="30"/>
    </location>
</feature>
<dbReference type="InterPro" id="IPR019758">
    <property type="entry name" value="Pept_S26A_signal_pept_1_CS"/>
</dbReference>
<keyword evidence="8" id="KW-1133">Transmembrane helix</keyword>
<keyword evidence="5" id="KW-0378">Hydrolase</keyword>
<evidence type="ECO:0000256" key="1">
    <source>
        <dbReference type="ARBA" id="ARBA00000677"/>
    </source>
</evidence>
<evidence type="ECO:0000313" key="11">
    <source>
        <dbReference type="Proteomes" id="UP000712007"/>
    </source>
</evidence>
<evidence type="ECO:0000259" key="9">
    <source>
        <dbReference type="Pfam" id="PF10502"/>
    </source>
</evidence>
<dbReference type="PROSITE" id="PS00761">
    <property type="entry name" value="SPASE_I_3"/>
    <property type="match status" value="1"/>
</dbReference>
<dbReference type="EMBL" id="JADIMV010000078">
    <property type="protein sequence ID" value="MBO8439939.1"/>
    <property type="molecule type" value="Genomic_DNA"/>
</dbReference>
<evidence type="ECO:0000313" key="10">
    <source>
        <dbReference type="EMBL" id="MBO8439939.1"/>
    </source>
</evidence>
<evidence type="ECO:0000256" key="4">
    <source>
        <dbReference type="ARBA" id="ARBA00019232"/>
    </source>
</evidence>
<dbReference type="GO" id="GO:0016020">
    <property type="term" value="C:membrane"/>
    <property type="evidence" value="ECO:0007669"/>
    <property type="project" value="InterPro"/>
</dbReference>
<dbReference type="Pfam" id="PF10502">
    <property type="entry name" value="Peptidase_S26"/>
    <property type="match status" value="2"/>
</dbReference>
<evidence type="ECO:0000256" key="3">
    <source>
        <dbReference type="ARBA" id="ARBA00013208"/>
    </source>
</evidence>
<reference evidence="10" key="2">
    <citation type="journal article" date="2021" name="PeerJ">
        <title>Extensive microbial diversity within the chicken gut microbiome revealed by metagenomics and culture.</title>
        <authorList>
            <person name="Gilroy R."/>
            <person name="Ravi A."/>
            <person name="Getino M."/>
            <person name="Pursley I."/>
            <person name="Horton D.L."/>
            <person name="Alikhan N.F."/>
            <person name="Baker D."/>
            <person name="Gharbi K."/>
            <person name="Hall N."/>
            <person name="Watson M."/>
            <person name="Adriaenssens E.M."/>
            <person name="Foster-Nyarko E."/>
            <person name="Jarju S."/>
            <person name="Secka A."/>
            <person name="Antonio M."/>
            <person name="Oren A."/>
            <person name="Chaudhuri R.R."/>
            <person name="La Ragione R."/>
            <person name="Hildebrand F."/>
            <person name="Pallen M.J."/>
        </authorList>
    </citation>
    <scope>NUCLEOTIDE SEQUENCE</scope>
    <source>
        <strain evidence="10">3924</strain>
    </source>
</reference>
<evidence type="ECO:0000256" key="5">
    <source>
        <dbReference type="ARBA" id="ARBA00022801"/>
    </source>
</evidence>
<dbReference type="InterPro" id="IPR036286">
    <property type="entry name" value="LexA/Signal_pep-like_sf"/>
</dbReference>
<dbReference type="InterPro" id="IPR019533">
    <property type="entry name" value="Peptidase_S26"/>
</dbReference>